<keyword evidence="1" id="KW-0694">RNA-binding</keyword>
<dbReference type="SMART" id="SM00360">
    <property type="entry name" value="RRM"/>
    <property type="match status" value="1"/>
</dbReference>
<dbReference type="InterPro" id="IPR000504">
    <property type="entry name" value="RRM_dom"/>
</dbReference>
<dbReference type="STRING" id="48467.SAMN02745166_01818"/>
<evidence type="ECO:0000313" key="4">
    <source>
        <dbReference type="EMBL" id="SKA91988.1"/>
    </source>
</evidence>
<name>A0A1T4XS75_9BACT</name>
<sequence>MNTKMFVGNLPFEATELDLRDLFSEFGQVNEVAIVMDRETQRPRGFAFVTMDTTEGMEAAIRGNDGKNWNGRPMAVNEARPREERPAFSGNRGGSNDRNDRKSRRW</sequence>
<dbReference type="InterPro" id="IPR035979">
    <property type="entry name" value="RBD_domain_sf"/>
</dbReference>
<proteinExistence type="predicted"/>
<feature type="region of interest" description="Disordered" evidence="2">
    <location>
        <begin position="61"/>
        <end position="106"/>
    </location>
</feature>
<dbReference type="PROSITE" id="PS50102">
    <property type="entry name" value="RRM"/>
    <property type="match status" value="1"/>
</dbReference>
<dbReference type="InterPro" id="IPR052462">
    <property type="entry name" value="SLIRP/GR-RBP-like"/>
</dbReference>
<evidence type="ECO:0000313" key="5">
    <source>
        <dbReference type="Proteomes" id="UP000190774"/>
    </source>
</evidence>
<evidence type="ECO:0000256" key="2">
    <source>
        <dbReference type="SAM" id="MobiDB-lite"/>
    </source>
</evidence>
<dbReference type="PANTHER" id="PTHR48027">
    <property type="entry name" value="HETEROGENEOUS NUCLEAR RIBONUCLEOPROTEIN 87F-RELATED"/>
    <property type="match status" value="1"/>
</dbReference>
<dbReference type="AlphaFoldDB" id="A0A1T4XS75"/>
<dbReference type="GO" id="GO:0003723">
    <property type="term" value="F:RNA binding"/>
    <property type="evidence" value="ECO:0007669"/>
    <property type="project" value="UniProtKB-KW"/>
</dbReference>
<reference evidence="5" key="1">
    <citation type="submission" date="2017-02" db="EMBL/GenBank/DDBJ databases">
        <authorList>
            <person name="Varghese N."/>
            <person name="Submissions S."/>
        </authorList>
    </citation>
    <scope>NUCLEOTIDE SEQUENCE [LARGE SCALE GENOMIC DNA]</scope>
    <source>
        <strain evidence="5">ATCC 700200</strain>
    </source>
</reference>
<protein>
    <submittedName>
        <fullName evidence="4">RNA recognition motif. (A.k.a. RRM, RBD, or RNP domain)</fullName>
    </submittedName>
</protein>
<dbReference type="EMBL" id="FUYE01000005">
    <property type="protein sequence ID" value="SKA91988.1"/>
    <property type="molecule type" value="Genomic_DNA"/>
</dbReference>
<evidence type="ECO:0000259" key="3">
    <source>
        <dbReference type="PROSITE" id="PS50102"/>
    </source>
</evidence>
<evidence type="ECO:0000256" key="1">
    <source>
        <dbReference type="ARBA" id="ARBA00022884"/>
    </source>
</evidence>
<dbReference type="InterPro" id="IPR048289">
    <property type="entry name" value="RRM2_NsCP33-like"/>
</dbReference>
<dbReference type="InterPro" id="IPR012677">
    <property type="entry name" value="Nucleotide-bd_a/b_plait_sf"/>
</dbReference>
<keyword evidence="5" id="KW-1185">Reference proteome</keyword>
<feature type="domain" description="RRM" evidence="3">
    <location>
        <begin position="3"/>
        <end position="81"/>
    </location>
</feature>
<dbReference type="Proteomes" id="UP000190774">
    <property type="component" value="Unassembled WGS sequence"/>
</dbReference>
<gene>
    <name evidence="4" type="ORF">SAMN02745166_01818</name>
</gene>
<dbReference type="Pfam" id="PF00076">
    <property type="entry name" value="RRM_1"/>
    <property type="match status" value="1"/>
</dbReference>
<dbReference type="SUPFAM" id="SSF54928">
    <property type="entry name" value="RNA-binding domain, RBD"/>
    <property type="match status" value="1"/>
</dbReference>
<dbReference type="Gene3D" id="3.30.70.330">
    <property type="match status" value="1"/>
</dbReference>
<organism evidence="4 5">
    <name type="scientific">Prosthecobacter debontii</name>
    <dbReference type="NCBI Taxonomy" id="48467"/>
    <lineage>
        <taxon>Bacteria</taxon>
        <taxon>Pseudomonadati</taxon>
        <taxon>Verrucomicrobiota</taxon>
        <taxon>Verrucomicrobiia</taxon>
        <taxon>Verrucomicrobiales</taxon>
        <taxon>Verrucomicrobiaceae</taxon>
        <taxon>Prosthecobacter</taxon>
    </lineage>
</organism>
<dbReference type="RefSeq" id="WP_078813005.1">
    <property type="nucleotide sequence ID" value="NZ_FUYE01000005.1"/>
</dbReference>
<dbReference type="OrthoDB" id="9798855at2"/>
<accession>A0A1T4XS75</accession>
<dbReference type="CDD" id="cd21608">
    <property type="entry name" value="RRM2_NsCP33_like"/>
    <property type="match status" value="1"/>
</dbReference>